<feature type="transmembrane region" description="Helical" evidence="7">
    <location>
        <begin position="115"/>
        <end position="134"/>
    </location>
</feature>
<protein>
    <submittedName>
        <fullName evidence="8">Uncharacterized protein</fullName>
    </submittedName>
</protein>
<proteinExistence type="predicted"/>
<evidence type="ECO:0000256" key="1">
    <source>
        <dbReference type="ARBA" id="ARBA00004477"/>
    </source>
</evidence>
<evidence type="ECO:0000256" key="5">
    <source>
        <dbReference type="ARBA" id="ARBA00023136"/>
    </source>
</evidence>
<dbReference type="PANTHER" id="PTHR31394:SF1">
    <property type="entry name" value="TRANSMEMBRANE PROTEIN 199"/>
    <property type="match status" value="1"/>
</dbReference>
<dbReference type="Proteomes" id="UP000054498">
    <property type="component" value="Unassembled WGS sequence"/>
</dbReference>
<dbReference type="EMBL" id="KK102792">
    <property type="protein sequence ID" value="KIY96906.1"/>
    <property type="molecule type" value="Genomic_DNA"/>
</dbReference>
<keyword evidence="4 7" id="KW-1133">Transmembrane helix</keyword>
<evidence type="ECO:0000256" key="2">
    <source>
        <dbReference type="ARBA" id="ARBA00022692"/>
    </source>
</evidence>
<dbReference type="AlphaFoldDB" id="A0A0D2M6P9"/>
<name>A0A0D2M6P9_9CHLO</name>
<dbReference type="PANTHER" id="PTHR31394">
    <property type="entry name" value="TRANSMEMBRANE PROTEIN 199"/>
    <property type="match status" value="1"/>
</dbReference>
<dbReference type="InterPro" id="IPR021013">
    <property type="entry name" value="ATPase_Vma12"/>
</dbReference>
<keyword evidence="2 7" id="KW-0812">Transmembrane</keyword>
<dbReference type="RefSeq" id="XP_013895926.1">
    <property type="nucleotide sequence ID" value="XM_014040472.1"/>
</dbReference>
<reference evidence="8 9" key="1">
    <citation type="journal article" date="2013" name="BMC Genomics">
        <title>Reconstruction of the lipid metabolism for the microalga Monoraphidium neglectum from its genome sequence reveals characteristics suitable for biofuel production.</title>
        <authorList>
            <person name="Bogen C."/>
            <person name="Al-Dilaimi A."/>
            <person name="Albersmeier A."/>
            <person name="Wichmann J."/>
            <person name="Grundmann M."/>
            <person name="Rupp O."/>
            <person name="Lauersen K.J."/>
            <person name="Blifernez-Klassen O."/>
            <person name="Kalinowski J."/>
            <person name="Goesmann A."/>
            <person name="Mussgnug J.H."/>
            <person name="Kruse O."/>
        </authorList>
    </citation>
    <scope>NUCLEOTIDE SEQUENCE [LARGE SCALE GENOMIC DNA]</scope>
    <source>
        <strain evidence="8 9">SAG 48.87</strain>
    </source>
</reference>
<keyword evidence="5 7" id="KW-0472">Membrane</keyword>
<keyword evidence="3" id="KW-0256">Endoplasmic reticulum</keyword>
<feature type="compositionally biased region" description="Low complexity" evidence="6">
    <location>
        <begin position="158"/>
        <end position="169"/>
    </location>
</feature>
<evidence type="ECO:0000313" key="9">
    <source>
        <dbReference type="Proteomes" id="UP000054498"/>
    </source>
</evidence>
<sequence length="182" mass="19779">MANQELRQHCKQYADADGVPWRLAQQLCERSRRAGSCRPAAWLHESAAGPGAALRLPGPAPRRRPEALAKRLEALQARLDEKKYAEMVADVTAEERRLAELSSEMFPTTRLQLSFGLHVLVTMGTLFALGFYGLRYSTGSDTWVGGRAEAAARRRGPGARAWGGSAWPGRGHRGQGGPGDGD</sequence>
<evidence type="ECO:0000256" key="4">
    <source>
        <dbReference type="ARBA" id="ARBA00022989"/>
    </source>
</evidence>
<dbReference type="KEGG" id="mng:MNEG_11057"/>
<organism evidence="8 9">
    <name type="scientific">Monoraphidium neglectum</name>
    <dbReference type="NCBI Taxonomy" id="145388"/>
    <lineage>
        <taxon>Eukaryota</taxon>
        <taxon>Viridiplantae</taxon>
        <taxon>Chlorophyta</taxon>
        <taxon>core chlorophytes</taxon>
        <taxon>Chlorophyceae</taxon>
        <taxon>CS clade</taxon>
        <taxon>Sphaeropleales</taxon>
        <taxon>Selenastraceae</taxon>
        <taxon>Monoraphidium</taxon>
    </lineage>
</organism>
<evidence type="ECO:0000256" key="6">
    <source>
        <dbReference type="SAM" id="MobiDB-lite"/>
    </source>
</evidence>
<dbReference type="OrthoDB" id="2018698at2759"/>
<dbReference type="GeneID" id="25728281"/>
<evidence type="ECO:0000256" key="7">
    <source>
        <dbReference type="SAM" id="Phobius"/>
    </source>
</evidence>
<dbReference type="GO" id="GO:0005789">
    <property type="term" value="C:endoplasmic reticulum membrane"/>
    <property type="evidence" value="ECO:0007669"/>
    <property type="project" value="UniProtKB-SubCell"/>
</dbReference>
<evidence type="ECO:0000256" key="3">
    <source>
        <dbReference type="ARBA" id="ARBA00022824"/>
    </source>
</evidence>
<evidence type="ECO:0000313" key="8">
    <source>
        <dbReference type="EMBL" id="KIY96906.1"/>
    </source>
</evidence>
<comment type="subcellular location">
    <subcellularLocation>
        <location evidence="1">Endoplasmic reticulum membrane</location>
        <topology evidence="1">Multi-pass membrane protein</topology>
    </subcellularLocation>
</comment>
<gene>
    <name evidence="8" type="ORF">MNEG_11057</name>
</gene>
<dbReference type="GO" id="GO:0070072">
    <property type="term" value="P:vacuolar proton-transporting V-type ATPase complex assembly"/>
    <property type="evidence" value="ECO:0007669"/>
    <property type="project" value="InterPro"/>
</dbReference>
<accession>A0A0D2M6P9</accession>
<feature type="region of interest" description="Disordered" evidence="6">
    <location>
        <begin position="154"/>
        <end position="182"/>
    </location>
</feature>
<keyword evidence="9" id="KW-1185">Reference proteome</keyword>